<protein>
    <submittedName>
        <fullName evidence="7">Ca-activated chloride channel family protein</fullName>
    </submittedName>
</protein>
<dbReference type="InterPro" id="IPR036465">
    <property type="entry name" value="vWFA_dom_sf"/>
</dbReference>
<evidence type="ECO:0000259" key="6">
    <source>
        <dbReference type="PROSITE" id="PS50234"/>
    </source>
</evidence>
<evidence type="ECO:0000313" key="7">
    <source>
        <dbReference type="EMBL" id="PVZ11601.1"/>
    </source>
</evidence>
<dbReference type="AlphaFoldDB" id="A0A2U1FHD2"/>
<dbReference type="Pfam" id="PF00092">
    <property type="entry name" value="VWA"/>
    <property type="match status" value="1"/>
</dbReference>
<dbReference type="InterPro" id="IPR002035">
    <property type="entry name" value="VWF_A"/>
</dbReference>
<feature type="domain" description="VWFA" evidence="6">
    <location>
        <begin position="92"/>
        <end position="284"/>
    </location>
</feature>
<keyword evidence="3 5" id="KW-1133">Transmembrane helix</keyword>
<dbReference type="CDD" id="cd01467">
    <property type="entry name" value="vWA_BatA_type"/>
    <property type="match status" value="1"/>
</dbReference>
<dbReference type="InterPro" id="IPR033881">
    <property type="entry name" value="vWA_BatA_type"/>
</dbReference>
<feature type="transmembrane region" description="Helical" evidence="5">
    <location>
        <begin position="304"/>
        <end position="321"/>
    </location>
</feature>
<organism evidence="7 8">
    <name type="scientific">Porphyromonas loveana</name>
    <dbReference type="NCBI Taxonomy" id="1884669"/>
    <lineage>
        <taxon>Bacteria</taxon>
        <taxon>Pseudomonadati</taxon>
        <taxon>Bacteroidota</taxon>
        <taxon>Bacteroidia</taxon>
        <taxon>Bacteroidales</taxon>
        <taxon>Porphyromonadaceae</taxon>
        <taxon>Porphyromonas</taxon>
    </lineage>
</organism>
<dbReference type="PANTHER" id="PTHR22550">
    <property type="entry name" value="SPORE GERMINATION PROTEIN"/>
    <property type="match status" value="1"/>
</dbReference>
<dbReference type="InterPro" id="IPR024163">
    <property type="entry name" value="Aerotolerance_reg_N"/>
</dbReference>
<keyword evidence="2 5" id="KW-0812">Transmembrane</keyword>
<sequence>MGVMTFAYPELLWLLLMLPLMAAWYILSARKKQATMTLPSLHPFAGGRRGIRVYLRHLLPVLRILCVGFVIIALARPQNTNSWQKDSIEGIDIMLAMDVSGSMQAMDFKPNRLEAAKDVAITFINNRPNDNIGMVTFAGESFTQCPLTTDHTVLLNMVQDLQMGVLDDGTAIGMGLATAVNRLKDSKAKSRVVILLTDGSNNMGDITPRMAADIAKTFGIRVYTVGVGTRGEAPFPIQTEFGVRIQNVPVDIDEPTLDGIAEVSGGKYFRAVDNKTLNEIYKEIDKLEKTRLMTKSFKAYEEKYLAYALVAFFLLLAEFLLRNTILRTNP</sequence>
<dbReference type="SMART" id="SM00327">
    <property type="entry name" value="VWA"/>
    <property type="match status" value="1"/>
</dbReference>
<dbReference type="Gene3D" id="3.40.50.410">
    <property type="entry name" value="von Willebrand factor, type A domain"/>
    <property type="match status" value="1"/>
</dbReference>
<keyword evidence="8" id="KW-1185">Reference proteome</keyword>
<gene>
    <name evidence="7" type="ORF">C7382_10663</name>
</gene>
<comment type="caution">
    <text evidence="7">The sequence shown here is derived from an EMBL/GenBank/DDBJ whole genome shotgun (WGS) entry which is preliminary data.</text>
</comment>
<evidence type="ECO:0000256" key="5">
    <source>
        <dbReference type="SAM" id="Phobius"/>
    </source>
</evidence>
<keyword evidence="4 5" id="KW-0472">Membrane</keyword>
<evidence type="ECO:0000313" key="8">
    <source>
        <dbReference type="Proteomes" id="UP000245462"/>
    </source>
</evidence>
<dbReference type="Pfam" id="PF07584">
    <property type="entry name" value="BatA"/>
    <property type="match status" value="1"/>
</dbReference>
<accession>A0A2U1FHD2</accession>
<evidence type="ECO:0000256" key="2">
    <source>
        <dbReference type="ARBA" id="ARBA00022692"/>
    </source>
</evidence>
<dbReference type="Proteomes" id="UP000245462">
    <property type="component" value="Unassembled WGS sequence"/>
</dbReference>
<name>A0A2U1FHD2_9PORP</name>
<feature type="transmembrane region" description="Helical" evidence="5">
    <location>
        <begin position="58"/>
        <end position="75"/>
    </location>
</feature>
<dbReference type="InterPro" id="IPR050768">
    <property type="entry name" value="UPF0353/GerABKA_families"/>
</dbReference>
<proteinExistence type="predicted"/>
<evidence type="ECO:0000256" key="3">
    <source>
        <dbReference type="ARBA" id="ARBA00022989"/>
    </source>
</evidence>
<keyword evidence="1" id="KW-1003">Cell membrane</keyword>
<evidence type="ECO:0000256" key="4">
    <source>
        <dbReference type="ARBA" id="ARBA00023136"/>
    </source>
</evidence>
<reference evidence="7 8" key="1">
    <citation type="submission" date="2018-04" db="EMBL/GenBank/DDBJ databases">
        <title>Genomic Encyclopedia of Type Strains, Phase IV (KMG-IV): sequencing the most valuable type-strain genomes for metagenomic binning, comparative biology and taxonomic classification.</title>
        <authorList>
            <person name="Goeker M."/>
        </authorList>
    </citation>
    <scope>NUCLEOTIDE SEQUENCE [LARGE SCALE GENOMIC DNA]</scope>
    <source>
        <strain evidence="7 8">DSM 28520</strain>
    </source>
</reference>
<dbReference type="PANTHER" id="PTHR22550:SF5">
    <property type="entry name" value="LEUCINE ZIPPER PROTEIN 4"/>
    <property type="match status" value="1"/>
</dbReference>
<dbReference type="SUPFAM" id="SSF53300">
    <property type="entry name" value="vWA-like"/>
    <property type="match status" value="1"/>
</dbReference>
<feature type="transmembrane region" description="Helical" evidence="5">
    <location>
        <begin position="6"/>
        <end position="27"/>
    </location>
</feature>
<dbReference type="EMBL" id="QEKY01000006">
    <property type="protein sequence ID" value="PVZ11601.1"/>
    <property type="molecule type" value="Genomic_DNA"/>
</dbReference>
<evidence type="ECO:0000256" key="1">
    <source>
        <dbReference type="ARBA" id="ARBA00022475"/>
    </source>
</evidence>
<dbReference type="PROSITE" id="PS50234">
    <property type="entry name" value="VWFA"/>
    <property type="match status" value="1"/>
</dbReference>